<reference evidence="1 2" key="1">
    <citation type="journal article" date="2018" name="Nat. Biotechnol.">
        <title>A standardized bacterial taxonomy based on genome phylogeny substantially revises the tree of life.</title>
        <authorList>
            <person name="Parks D.H."/>
            <person name="Chuvochina M."/>
            <person name="Waite D.W."/>
            <person name="Rinke C."/>
            <person name="Skarshewski A."/>
            <person name="Chaumeil P.A."/>
            <person name="Hugenholtz P."/>
        </authorList>
    </citation>
    <scope>NUCLEOTIDE SEQUENCE [LARGE SCALE GENOMIC DNA]</scope>
    <source>
        <strain evidence="1">UBA9158</strain>
    </source>
</reference>
<keyword evidence="1" id="KW-0413">Isomerase</keyword>
<comment type="caution">
    <text evidence="1">The sequence shown here is derived from an EMBL/GenBank/DDBJ whole genome shotgun (WGS) entry which is preliminary data.</text>
</comment>
<dbReference type="EMBL" id="DMND01000112">
    <property type="protein sequence ID" value="HAN27700.1"/>
    <property type="molecule type" value="Genomic_DNA"/>
</dbReference>
<sequence>NSERGLCKVVESAGLDWQAAAVHLGQPGWEQLLEDNRLAMYQAGLWGVPSFRLLDESGAQLLALWGQDRLWLVARAIQRQLRLREAG</sequence>
<dbReference type="Gene3D" id="3.40.30.10">
    <property type="entry name" value="Glutaredoxin"/>
    <property type="match status" value="1"/>
</dbReference>
<accession>A0A3C1KLT7</accession>
<dbReference type="InterPro" id="IPR036249">
    <property type="entry name" value="Thioredoxin-like_sf"/>
</dbReference>
<evidence type="ECO:0000313" key="2">
    <source>
        <dbReference type="Proteomes" id="UP000259273"/>
    </source>
</evidence>
<dbReference type="Proteomes" id="UP000259273">
    <property type="component" value="Unassembled WGS sequence"/>
</dbReference>
<feature type="non-terminal residue" evidence="1">
    <location>
        <position position="1"/>
    </location>
</feature>
<name>A0A3C1KLT7_9GAMM</name>
<proteinExistence type="predicted"/>
<dbReference type="AlphaFoldDB" id="A0A3C1KLT7"/>
<dbReference type="GO" id="GO:0016853">
    <property type="term" value="F:isomerase activity"/>
    <property type="evidence" value="ECO:0007669"/>
    <property type="project" value="UniProtKB-KW"/>
</dbReference>
<evidence type="ECO:0000313" key="1">
    <source>
        <dbReference type="EMBL" id="HAN27700.1"/>
    </source>
</evidence>
<gene>
    <name evidence="1" type="ORF">DCP75_08275</name>
</gene>
<organism evidence="1 2">
    <name type="scientific">Haliea salexigens</name>
    <dbReference type="NCBI Taxonomy" id="287487"/>
    <lineage>
        <taxon>Bacteria</taxon>
        <taxon>Pseudomonadati</taxon>
        <taxon>Pseudomonadota</taxon>
        <taxon>Gammaproteobacteria</taxon>
        <taxon>Cellvibrionales</taxon>
        <taxon>Halieaceae</taxon>
        <taxon>Haliea</taxon>
    </lineage>
</organism>
<dbReference type="SUPFAM" id="SSF52833">
    <property type="entry name" value="Thioredoxin-like"/>
    <property type="match status" value="1"/>
</dbReference>
<protein>
    <submittedName>
        <fullName evidence="1">2-hydroxychromene-2-carboxylate isomerase</fullName>
    </submittedName>
</protein>